<dbReference type="Gene3D" id="2.20.200.10">
    <property type="entry name" value="Outer membrane efflux proteins (OEP)"/>
    <property type="match status" value="1"/>
</dbReference>
<comment type="subcellular location">
    <subcellularLocation>
        <location evidence="2">Cell membrane</location>
        <topology evidence="2">Lipid-anchor</topology>
    </subcellularLocation>
</comment>
<dbReference type="PROSITE" id="PS51257">
    <property type="entry name" value="PROKAR_LIPOPROTEIN"/>
    <property type="match status" value="1"/>
</dbReference>
<keyword evidence="2" id="KW-0732">Signal</keyword>
<keyword evidence="4" id="KW-1185">Reference proteome</keyword>
<organism evidence="3 4">
    <name type="scientific">Sphingobium cupriresistens LL01</name>
    <dbReference type="NCBI Taxonomy" id="1420583"/>
    <lineage>
        <taxon>Bacteria</taxon>
        <taxon>Pseudomonadati</taxon>
        <taxon>Pseudomonadota</taxon>
        <taxon>Alphaproteobacteria</taxon>
        <taxon>Sphingomonadales</taxon>
        <taxon>Sphingomonadaceae</taxon>
        <taxon>Sphingobium</taxon>
    </lineage>
</organism>
<comment type="caution">
    <text evidence="3">The sequence shown here is derived from an EMBL/GenBank/DDBJ whole genome shotgun (WGS) entry which is preliminary data.</text>
</comment>
<dbReference type="SUPFAM" id="SSF56954">
    <property type="entry name" value="Outer membrane efflux proteins (OEP)"/>
    <property type="match status" value="1"/>
</dbReference>
<keyword evidence="2" id="KW-1134">Transmembrane beta strand</keyword>
<evidence type="ECO:0000256" key="1">
    <source>
        <dbReference type="ARBA" id="ARBA00007613"/>
    </source>
</evidence>
<dbReference type="AlphaFoldDB" id="A0A0J7XZW5"/>
<dbReference type="Gene3D" id="1.20.1600.10">
    <property type="entry name" value="Outer membrane efflux proteins (OEP)"/>
    <property type="match status" value="1"/>
</dbReference>
<dbReference type="InterPro" id="IPR010131">
    <property type="entry name" value="MdtP/NodT-like"/>
</dbReference>
<evidence type="ECO:0000313" key="4">
    <source>
        <dbReference type="Proteomes" id="UP000052232"/>
    </source>
</evidence>
<gene>
    <name evidence="3" type="ORF">V473_00240</name>
</gene>
<dbReference type="EMBL" id="JACT01000001">
    <property type="protein sequence ID" value="KMS56738.1"/>
    <property type="molecule type" value="Genomic_DNA"/>
</dbReference>
<keyword evidence="2" id="KW-0472">Membrane</keyword>
<evidence type="ECO:0000256" key="2">
    <source>
        <dbReference type="RuleBase" id="RU362097"/>
    </source>
</evidence>
<sequence>MKRHCMALAGAATLLSGCMPADVRPPASATVVAPAAWRDAVAAAGSIAPDWWRAFGDPVLDRLIEDALARNTDILAAAARVQEAQADIRTARSALLPAVDAIGAGQYARAPGASGLSTSTALQPELQANWQVDLFGRLSRLTDAARLRYVASQADRDAMALSVAAQVAQGYIGLLALDAQLFVSQETVTSRKEALRLATDQASVGYISQFELTQAQSEYQAVEQAIPQIRLALSAQENALRRLVGDLPGPVARHRSLIDFPVPVVPATLPSDLLRRRPDIASAELAIAAADARLAADRAAFLPQVALSASLGQLLVNATDYDPVTIWSLGGSILAPIFSGGRLTAQVATATAQRDQAAFAYRGAALAAFEEVETALTGVLRYAEQIDRLHNRRTILKRSVALATDRYRGGYAAYIEQLDAQRNLYATELDAISVRQLQLENIITLYRALGGGWSGGQTGGG</sequence>
<dbReference type="GO" id="GO:0015562">
    <property type="term" value="F:efflux transmembrane transporter activity"/>
    <property type="evidence" value="ECO:0007669"/>
    <property type="project" value="InterPro"/>
</dbReference>
<keyword evidence="2" id="KW-0449">Lipoprotein</keyword>
<dbReference type="Proteomes" id="UP000052232">
    <property type="component" value="Unassembled WGS sequence"/>
</dbReference>
<dbReference type="PANTHER" id="PTHR30203">
    <property type="entry name" value="OUTER MEMBRANE CATION EFFLUX PROTEIN"/>
    <property type="match status" value="1"/>
</dbReference>
<proteinExistence type="inferred from homology"/>
<protein>
    <submittedName>
        <fullName evidence="3">Membrane protein</fullName>
    </submittedName>
</protein>
<name>A0A0J7XZW5_9SPHN</name>
<dbReference type="RefSeq" id="WP_066599047.1">
    <property type="nucleotide sequence ID" value="NZ_KQ130434.1"/>
</dbReference>
<keyword evidence="2" id="KW-0564">Palmitate</keyword>
<dbReference type="NCBIfam" id="TIGR01845">
    <property type="entry name" value="outer_NodT"/>
    <property type="match status" value="1"/>
</dbReference>
<accession>A0A0J7XZW5</accession>
<dbReference type="Pfam" id="PF02321">
    <property type="entry name" value="OEP"/>
    <property type="match status" value="2"/>
</dbReference>
<dbReference type="PANTHER" id="PTHR30203:SF33">
    <property type="entry name" value="BLR4455 PROTEIN"/>
    <property type="match status" value="1"/>
</dbReference>
<feature type="chain" id="PRO_5005119983" evidence="2">
    <location>
        <begin position="22"/>
        <end position="461"/>
    </location>
</feature>
<dbReference type="STRING" id="1420583.V473_00240"/>
<dbReference type="GO" id="GO:0005886">
    <property type="term" value="C:plasma membrane"/>
    <property type="evidence" value="ECO:0007669"/>
    <property type="project" value="UniProtKB-SubCell"/>
</dbReference>
<dbReference type="InterPro" id="IPR003423">
    <property type="entry name" value="OMP_efflux"/>
</dbReference>
<reference evidence="3 4" key="1">
    <citation type="journal article" date="2015" name="G3 (Bethesda)">
        <title>Insights into Ongoing Evolution of the Hexachlorocyclohexane Catabolic Pathway from Comparative Genomics of Ten Sphingomonadaceae Strains.</title>
        <authorList>
            <person name="Pearce S.L."/>
            <person name="Oakeshott J.G."/>
            <person name="Pandey G."/>
        </authorList>
    </citation>
    <scope>NUCLEOTIDE SEQUENCE [LARGE SCALE GENOMIC DNA]</scope>
    <source>
        <strain evidence="3 4">LL01</strain>
    </source>
</reference>
<dbReference type="PATRIC" id="fig|1420583.3.peg.38"/>
<keyword evidence="2" id="KW-0812">Transmembrane</keyword>
<evidence type="ECO:0000313" key="3">
    <source>
        <dbReference type="EMBL" id="KMS56738.1"/>
    </source>
</evidence>
<comment type="similarity">
    <text evidence="1 2">Belongs to the outer membrane factor (OMF) (TC 1.B.17) family.</text>
</comment>
<feature type="signal peptide" evidence="2">
    <location>
        <begin position="1"/>
        <end position="21"/>
    </location>
</feature>